<feature type="region of interest" description="Disordered" evidence="1">
    <location>
        <begin position="62"/>
        <end position="110"/>
    </location>
</feature>
<reference evidence="2 3" key="1">
    <citation type="submission" date="2024-04" db="EMBL/GenBank/DDBJ databases">
        <authorList>
            <person name="Waldvogel A.-M."/>
            <person name="Schoenle A."/>
        </authorList>
    </citation>
    <scope>NUCLEOTIDE SEQUENCE [LARGE SCALE GENOMIC DNA]</scope>
</reference>
<dbReference type="Proteomes" id="UP001497482">
    <property type="component" value="Chromosome 12"/>
</dbReference>
<feature type="compositionally biased region" description="Polar residues" evidence="1">
    <location>
        <begin position="92"/>
        <end position="110"/>
    </location>
</feature>
<evidence type="ECO:0000313" key="3">
    <source>
        <dbReference type="Proteomes" id="UP001497482"/>
    </source>
</evidence>
<evidence type="ECO:0000256" key="1">
    <source>
        <dbReference type="SAM" id="MobiDB-lite"/>
    </source>
</evidence>
<keyword evidence="3" id="KW-1185">Reference proteome</keyword>
<dbReference type="EMBL" id="OZ035834">
    <property type="protein sequence ID" value="CAL1575900.1"/>
    <property type="molecule type" value="Genomic_DNA"/>
</dbReference>
<gene>
    <name evidence="2" type="ORF">KC01_LOCUS7374</name>
</gene>
<feature type="compositionally biased region" description="Polar residues" evidence="1">
    <location>
        <begin position="62"/>
        <end position="85"/>
    </location>
</feature>
<proteinExistence type="predicted"/>
<dbReference type="AlphaFoldDB" id="A0AAV2JEK6"/>
<protein>
    <submittedName>
        <fullName evidence="2">Uncharacterized protein</fullName>
    </submittedName>
</protein>
<evidence type="ECO:0000313" key="2">
    <source>
        <dbReference type="EMBL" id="CAL1575900.1"/>
    </source>
</evidence>
<organism evidence="2 3">
    <name type="scientific">Knipowitschia caucasica</name>
    <name type="common">Caucasian dwarf goby</name>
    <name type="synonym">Pomatoschistus caucasicus</name>
    <dbReference type="NCBI Taxonomy" id="637954"/>
    <lineage>
        <taxon>Eukaryota</taxon>
        <taxon>Metazoa</taxon>
        <taxon>Chordata</taxon>
        <taxon>Craniata</taxon>
        <taxon>Vertebrata</taxon>
        <taxon>Euteleostomi</taxon>
        <taxon>Actinopterygii</taxon>
        <taxon>Neopterygii</taxon>
        <taxon>Teleostei</taxon>
        <taxon>Neoteleostei</taxon>
        <taxon>Acanthomorphata</taxon>
        <taxon>Gobiaria</taxon>
        <taxon>Gobiiformes</taxon>
        <taxon>Gobioidei</taxon>
        <taxon>Gobiidae</taxon>
        <taxon>Gobiinae</taxon>
        <taxon>Knipowitschia</taxon>
    </lineage>
</organism>
<name>A0AAV2JEK6_KNICA</name>
<sequence length="130" mass="14325">METQSVCKLFEVDLLNVDRAWQEEADTCVLTVICGSGVPQDVLLGSPRKQFADLHTVTSCPLDTQTPQCPDQETSGQTDFKNTKFSEMGLETHTSTPSVGQGQRSPNSESYSNSRVFWVIEASMANLLLH</sequence>
<accession>A0AAV2JEK6</accession>